<accession>A0A180GYF0</accession>
<dbReference type="InterPro" id="IPR035587">
    <property type="entry name" value="DUS-like_FMN-bd"/>
</dbReference>
<evidence type="ECO:0000256" key="14">
    <source>
        <dbReference type="ARBA" id="ARBA00048934"/>
    </source>
</evidence>
<evidence type="ECO:0000256" key="16">
    <source>
        <dbReference type="ARBA" id="ARBA00049467"/>
    </source>
</evidence>
<comment type="catalytic activity">
    <reaction evidence="14">
        <text>5,6-dihydrouridine(16) in tRNA + NAD(+) = uridine(16) in tRNA + NADH + H(+)</text>
        <dbReference type="Rhea" id="RHEA:53380"/>
        <dbReference type="Rhea" id="RHEA-COMP:13543"/>
        <dbReference type="Rhea" id="RHEA-COMP:13544"/>
        <dbReference type="ChEBI" id="CHEBI:15378"/>
        <dbReference type="ChEBI" id="CHEBI:57540"/>
        <dbReference type="ChEBI" id="CHEBI:57945"/>
        <dbReference type="ChEBI" id="CHEBI:65315"/>
        <dbReference type="ChEBI" id="CHEBI:74443"/>
        <dbReference type="EC" id="1.3.1.88"/>
    </reaction>
    <physiologicalReaction direction="right-to-left" evidence="14">
        <dbReference type="Rhea" id="RHEA:53382"/>
    </physiologicalReaction>
</comment>
<dbReference type="OrthoDB" id="2506535at2759"/>
<evidence type="ECO:0000256" key="11">
    <source>
        <dbReference type="ARBA" id="ARBA00047287"/>
    </source>
</evidence>
<proteinExistence type="inferred from homology"/>
<dbReference type="InterPro" id="IPR018517">
    <property type="entry name" value="tRNA_hU_synthase_CS"/>
</dbReference>
<evidence type="ECO:0000256" key="4">
    <source>
        <dbReference type="ARBA" id="ARBA00022664"/>
    </source>
</evidence>
<organism evidence="19">
    <name type="scientific">Puccinia triticina (isolate 1-1 / race 1 (BBBD))</name>
    <name type="common">Brown leaf rust fungus</name>
    <dbReference type="NCBI Taxonomy" id="630390"/>
    <lineage>
        <taxon>Eukaryota</taxon>
        <taxon>Fungi</taxon>
        <taxon>Dikarya</taxon>
        <taxon>Basidiomycota</taxon>
        <taxon>Pucciniomycotina</taxon>
        <taxon>Pucciniomycetes</taxon>
        <taxon>Pucciniales</taxon>
        <taxon>Pucciniaceae</taxon>
        <taxon>Puccinia</taxon>
    </lineage>
</organism>
<evidence type="ECO:0000313" key="21">
    <source>
        <dbReference type="Proteomes" id="UP000005240"/>
    </source>
</evidence>
<comment type="cofactor">
    <cofactor evidence="1">
        <name>FMN</name>
        <dbReference type="ChEBI" id="CHEBI:58210"/>
    </cofactor>
</comment>
<dbReference type="EC" id="1.3.1.88" evidence="10"/>
<reference evidence="20" key="4">
    <citation type="submission" date="2025-05" db="UniProtKB">
        <authorList>
            <consortium name="EnsemblFungi"/>
        </authorList>
    </citation>
    <scope>IDENTIFICATION</scope>
    <source>
        <strain evidence="20">isolate 1-1 / race 1 (BBBD)</strain>
    </source>
</reference>
<evidence type="ECO:0000256" key="1">
    <source>
        <dbReference type="ARBA" id="ARBA00001917"/>
    </source>
</evidence>
<evidence type="ECO:0000256" key="13">
    <source>
        <dbReference type="ARBA" id="ARBA00048342"/>
    </source>
</evidence>
<keyword evidence="8" id="KW-0520">NAD</keyword>
<evidence type="ECO:0000256" key="15">
    <source>
        <dbReference type="ARBA" id="ARBA00049447"/>
    </source>
</evidence>
<feature type="compositionally biased region" description="Low complexity" evidence="17">
    <location>
        <begin position="71"/>
        <end position="86"/>
    </location>
</feature>
<feature type="region of interest" description="Disordered" evidence="17">
    <location>
        <begin position="56"/>
        <end position="102"/>
    </location>
</feature>
<reference evidence="19" key="2">
    <citation type="submission" date="2016-05" db="EMBL/GenBank/DDBJ databases">
        <title>Comparative analysis highlights variable genome content of wheat rusts and divergence of the mating loci.</title>
        <authorList>
            <person name="Cuomo C.A."/>
            <person name="Bakkeren G."/>
            <person name="Szabo L."/>
            <person name="Khalil H."/>
            <person name="Joly D."/>
            <person name="Goldberg J."/>
            <person name="Young S."/>
            <person name="Zeng Q."/>
            <person name="Fellers J."/>
        </authorList>
    </citation>
    <scope>NUCLEOTIDE SEQUENCE [LARGE SCALE GENOMIC DNA]</scope>
    <source>
        <strain evidence="19">1-1 BBBD Race 1</strain>
    </source>
</reference>
<keyword evidence="4" id="KW-0507">mRNA processing</keyword>
<keyword evidence="3" id="KW-0288">FMN</keyword>
<comment type="similarity">
    <text evidence="9">Belongs to the Dus family. Dus1 subfamily.</text>
</comment>
<evidence type="ECO:0000256" key="10">
    <source>
        <dbReference type="ARBA" id="ARBA00038890"/>
    </source>
</evidence>
<evidence type="ECO:0000256" key="7">
    <source>
        <dbReference type="ARBA" id="ARBA00023002"/>
    </source>
</evidence>
<keyword evidence="2" id="KW-0285">Flavoprotein</keyword>
<dbReference type="EnsemblFungi" id="PTTG_07310-t43_1">
    <property type="protein sequence ID" value="PTTG_07310-t43_1-p1"/>
    <property type="gene ID" value="PTTG_07310"/>
</dbReference>
<comment type="catalytic activity">
    <reaction evidence="12">
        <text>5,6-dihydrouridine(16) in tRNA + NADP(+) = uridine(16) in tRNA + NADPH + H(+)</text>
        <dbReference type="Rhea" id="RHEA:53376"/>
        <dbReference type="Rhea" id="RHEA-COMP:13543"/>
        <dbReference type="Rhea" id="RHEA-COMP:13544"/>
        <dbReference type="ChEBI" id="CHEBI:15378"/>
        <dbReference type="ChEBI" id="CHEBI:57783"/>
        <dbReference type="ChEBI" id="CHEBI:58349"/>
        <dbReference type="ChEBI" id="CHEBI:65315"/>
        <dbReference type="ChEBI" id="CHEBI:74443"/>
        <dbReference type="EC" id="1.3.1.88"/>
    </reaction>
    <physiologicalReaction direction="right-to-left" evidence="12">
        <dbReference type="Rhea" id="RHEA:53378"/>
    </physiologicalReaction>
</comment>
<feature type="compositionally biased region" description="Polar residues" evidence="17">
    <location>
        <begin position="21"/>
        <end position="32"/>
    </location>
</feature>
<reference evidence="20 21" key="3">
    <citation type="journal article" date="2017" name="G3 (Bethesda)">
        <title>Comparative analysis highlights variable genome content of wheat rusts and divergence of the mating loci.</title>
        <authorList>
            <person name="Cuomo C.A."/>
            <person name="Bakkeren G."/>
            <person name="Khalil H.B."/>
            <person name="Panwar V."/>
            <person name="Joly D."/>
            <person name="Linning R."/>
            <person name="Sakthikumar S."/>
            <person name="Song X."/>
            <person name="Adiconis X."/>
            <person name="Fan L."/>
            <person name="Goldberg J.M."/>
            <person name="Levin J.Z."/>
            <person name="Young S."/>
            <person name="Zeng Q."/>
            <person name="Anikster Y."/>
            <person name="Bruce M."/>
            <person name="Wang M."/>
            <person name="Yin C."/>
            <person name="McCallum B."/>
            <person name="Szabo L.J."/>
            <person name="Hulbert S."/>
            <person name="Chen X."/>
            <person name="Fellers J.P."/>
        </authorList>
    </citation>
    <scope>NUCLEOTIDE SEQUENCE</scope>
    <source>
        <strain evidence="21">Isolate 1-1 / race 1 (BBBD)</strain>
        <strain evidence="20">isolate 1-1 / race 1 (BBBD)</strain>
    </source>
</reference>
<evidence type="ECO:0000313" key="20">
    <source>
        <dbReference type="EnsemblFungi" id="PTTG_07310-t43_1-p1"/>
    </source>
</evidence>
<reference evidence="19" key="1">
    <citation type="submission" date="2009-11" db="EMBL/GenBank/DDBJ databases">
        <authorList>
            <consortium name="The Broad Institute Genome Sequencing Platform"/>
            <person name="Ward D."/>
            <person name="Feldgarden M."/>
            <person name="Earl A."/>
            <person name="Young S.K."/>
            <person name="Zeng Q."/>
            <person name="Koehrsen M."/>
            <person name="Alvarado L."/>
            <person name="Berlin A."/>
            <person name="Bochicchio J."/>
            <person name="Borenstein D."/>
            <person name="Chapman S.B."/>
            <person name="Chen Z."/>
            <person name="Engels R."/>
            <person name="Freedman E."/>
            <person name="Gellesch M."/>
            <person name="Goldberg J."/>
            <person name="Griggs A."/>
            <person name="Gujja S."/>
            <person name="Heilman E."/>
            <person name="Heiman D."/>
            <person name="Hepburn T."/>
            <person name="Howarth C."/>
            <person name="Jen D."/>
            <person name="Larson L."/>
            <person name="Lewis B."/>
            <person name="Mehta T."/>
            <person name="Park D."/>
            <person name="Pearson M."/>
            <person name="Roberts A."/>
            <person name="Saif S."/>
            <person name="Shea T."/>
            <person name="Shenoy N."/>
            <person name="Sisk P."/>
            <person name="Stolte C."/>
            <person name="Sykes S."/>
            <person name="Thomson T."/>
            <person name="Walk T."/>
            <person name="White J."/>
            <person name="Yandava C."/>
            <person name="Izard J."/>
            <person name="Baranova O.V."/>
            <person name="Blanton J.M."/>
            <person name="Tanner A.C."/>
            <person name="Dewhirst F.E."/>
            <person name="Haas B."/>
            <person name="Nusbaum C."/>
            <person name="Birren B."/>
        </authorList>
    </citation>
    <scope>NUCLEOTIDE SEQUENCE [LARGE SCALE GENOMIC DNA]</scope>
    <source>
        <strain evidence="19">1-1 BBBD Race 1</strain>
    </source>
</reference>
<dbReference type="PANTHER" id="PTHR11082:SF5">
    <property type="entry name" value="TRNA-DIHYDROURIDINE(16_17) SYNTHASE [NAD(P)(+)]-LIKE"/>
    <property type="match status" value="1"/>
</dbReference>
<keyword evidence="6" id="KW-0521">NADP</keyword>
<evidence type="ECO:0000256" key="2">
    <source>
        <dbReference type="ARBA" id="ARBA00022630"/>
    </source>
</evidence>
<feature type="domain" description="DUS-like FMN-binding" evidence="18">
    <location>
        <begin position="123"/>
        <end position="365"/>
    </location>
</feature>
<name>A0A180GYF0_PUCT1</name>
<comment type="catalytic activity">
    <reaction evidence="16">
        <text>5,6-dihydrouridine(17) in tRNA + NADP(+) = uridine(17) in tRNA + NADPH + H(+)</text>
        <dbReference type="Rhea" id="RHEA:53368"/>
        <dbReference type="Rhea" id="RHEA-COMP:13541"/>
        <dbReference type="Rhea" id="RHEA-COMP:13542"/>
        <dbReference type="ChEBI" id="CHEBI:15378"/>
        <dbReference type="ChEBI" id="CHEBI:57783"/>
        <dbReference type="ChEBI" id="CHEBI:58349"/>
        <dbReference type="ChEBI" id="CHEBI:65315"/>
        <dbReference type="ChEBI" id="CHEBI:74443"/>
        <dbReference type="EC" id="1.3.1.88"/>
    </reaction>
    <physiologicalReaction direction="right-to-left" evidence="16">
        <dbReference type="Rhea" id="RHEA:53370"/>
    </physiologicalReaction>
</comment>
<evidence type="ECO:0000256" key="17">
    <source>
        <dbReference type="SAM" id="MobiDB-lite"/>
    </source>
</evidence>
<dbReference type="Pfam" id="PF01207">
    <property type="entry name" value="Dus"/>
    <property type="match status" value="1"/>
</dbReference>
<evidence type="ECO:0000256" key="12">
    <source>
        <dbReference type="ARBA" id="ARBA00047652"/>
    </source>
</evidence>
<comment type="catalytic activity">
    <reaction evidence="13">
        <text>a 5,6-dihydrouridine in mRNA + NAD(+) = a uridine in mRNA + NADH + H(+)</text>
        <dbReference type="Rhea" id="RHEA:69851"/>
        <dbReference type="Rhea" id="RHEA-COMP:14658"/>
        <dbReference type="Rhea" id="RHEA-COMP:17789"/>
        <dbReference type="ChEBI" id="CHEBI:15378"/>
        <dbReference type="ChEBI" id="CHEBI:57540"/>
        <dbReference type="ChEBI" id="CHEBI:57945"/>
        <dbReference type="ChEBI" id="CHEBI:65315"/>
        <dbReference type="ChEBI" id="CHEBI:74443"/>
    </reaction>
    <physiologicalReaction direction="right-to-left" evidence="13">
        <dbReference type="Rhea" id="RHEA:69853"/>
    </physiologicalReaction>
</comment>
<sequence length="626" mass="68824">MLRTLALSGGSLLRRTAPPSHFTSRPPLSSYFPSATAKTALATSKMEKKIDPMATLSEGKQKEVQPEQNEAGTANGTGTATAKGTGPMETQHTELKEAQESAKKKPTGYDFYREVLGSPRYVVAPMVDGSELAWRILSRYYGAELCYTPMIHAGLYSDGRQTKYRAEQLDLGSAEEGHPSLDRPLIVQFCANHPDTLLNAANLVVNPSSPLPEDIAVDAVDLNLGCPQGIAKKGKYGAFLMDHPDLITQLISHLNQHIPVPVTAKYRRFETAEKTESYTDRLIEAGAQMISLHGRTREQKGQFTGLADWDMMRGAVVRSHERGRPILGNGNVLVARDVTELLRQTGADGAMVAEGNLYNPAIFAPLNGAVMARFRAGLPERFKLALGRVEEEYDDPSGKLGSPESLLEFPTSSKIASQYLAICRTLTTRTASSAIKGHLHKIFRPVFETGRYDDLRNCLAEVSWGSAEPSTDSSASHKRRDRAAYEGLLDRFDEVVRLVKLRLEDDRRVGLLDEHQIDMGLTRTEGESTPAFLARLRVPYSRCQPYVRALVAEQQHAEPRAETARTELADCAGTGCANSAAGRCSWGLCKRCCAQQSAECPAHLRRAELEAERRLSRATAKRARTK</sequence>
<keyword evidence="21" id="KW-1185">Reference proteome</keyword>
<dbReference type="GO" id="GO:0050660">
    <property type="term" value="F:flavin adenine dinucleotide binding"/>
    <property type="evidence" value="ECO:0007669"/>
    <property type="project" value="InterPro"/>
</dbReference>
<protein>
    <recommendedName>
        <fullName evidence="10">tRNA-dihydrouridine(16/17) synthase [NAD(P)(+)]</fullName>
        <ecNumber evidence="10">1.3.1.88</ecNumber>
    </recommendedName>
</protein>
<dbReference type="Proteomes" id="UP000005240">
    <property type="component" value="Unassembled WGS sequence"/>
</dbReference>
<dbReference type="InterPro" id="IPR013785">
    <property type="entry name" value="Aldolase_TIM"/>
</dbReference>
<dbReference type="CDD" id="cd02801">
    <property type="entry name" value="DUS_like_FMN"/>
    <property type="match status" value="1"/>
</dbReference>
<dbReference type="PANTHER" id="PTHR11082">
    <property type="entry name" value="TRNA-DIHYDROURIDINE SYNTHASE"/>
    <property type="match status" value="1"/>
</dbReference>
<keyword evidence="5" id="KW-0819">tRNA processing</keyword>
<dbReference type="GO" id="GO:0006397">
    <property type="term" value="P:mRNA processing"/>
    <property type="evidence" value="ECO:0007669"/>
    <property type="project" value="UniProtKB-KW"/>
</dbReference>
<evidence type="ECO:0000259" key="18">
    <source>
        <dbReference type="Pfam" id="PF01207"/>
    </source>
</evidence>
<dbReference type="VEuPathDB" id="FungiDB:PTTG_07310"/>
<dbReference type="PROSITE" id="PS01136">
    <property type="entry name" value="UPF0034"/>
    <property type="match status" value="1"/>
</dbReference>
<evidence type="ECO:0000256" key="5">
    <source>
        <dbReference type="ARBA" id="ARBA00022694"/>
    </source>
</evidence>
<dbReference type="GO" id="GO:0017150">
    <property type="term" value="F:tRNA dihydrouridine synthase activity"/>
    <property type="evidence" value="ECO:0007669"/>
    <property type="project" value="InterPro"/>
</dbReference>
<comment type="catalytic activity">
    <reaction evidence="15">
        <text>a 5,6-dihydrouridine in mRNA + NADP(+) = a uridine in mRNA + NADPH + H(+)</text>
        <dbReference type="Rhea" id="RHEA:69855"/>
        <dbReference type="Rhea" id="RHEA-COMP:14658"/>
        <dbReference type="Rhea" id="RHEA-COMP:17789"/>
        <dbReference type="ChEBI" id="CHEBI:15378"/>
        <dbReference type="ChEBI" id="CHEBI:57783"/>
        <dbReference type="ChEBI" id="CHEBI:58349"/>
        <dbReference type="ChEBI" id="CHEBI:65315"/>
        <dbReference type="ChEBI" id="CHEBI:74443"/>
    </reaction>
    <physiologicalReaction direction="right-to-left" evidence="15">
        <dbReference type="Rhea" id="RHEA:69857"/>
    </physiologicalReaction>
</comment>
<dbReference type="Gene3D" id="3.20.20.70">
    <property type="entry name" value="Aldolase class I"/>
    <property type="match status" value="1"/>
</dbReference>
<keyword evidence="7" id="KW-0560">Oxidoreductase</keyword>
<evidence type="ECO:0000256" key="9">
    <source>
        <dbReference type="ARBA" id="ARBA00038313"/>
    </source>
</evidence>
<dbReference type="AlphaFoldDB" id="A0A180GYF0"/>
<evidence type="ECO:0000313" key="19">
    <source>
        <dbReference type="EMBL" id="OAV97867.1"/>
    </source>
</evidence>
<feature type="region of interest" description="Disordered" evidence="17">
    <location>
        <begin position="1"/>
        <end position="32"/>
    </location>
</feature>
<evidence type="ECO:0000256" key="6">
    <source>
        <dbReference type="ARBA" id="ARBA00022857"/>
    </source>
</evidence>
<dbReference type="SUPFAM" id="SSF51395">
    <property type="entry name" value="FMN-linked oxidoreductases"/>
    <property type="match status" value="1"/>
</dbReference>
<comment type="catalytic activity">
    <reaction evidence="11">
        <text>5,6-dihydrouridine(17) in tRNA + NAD(+) = uridine(17) in tRNA + NADH + H(+)</text>
        <dbReference type="Rhea" id="RHEA:53372"/>
        <dbReference type="Rhea" id="RHEA-COMP:13541"/>
        <dbReference type="Rhea" id="RHEA-COMP:13542"/>
        <dbReference type="ChEBI" id="CHEBI:15378"/>
        <dbReference type="ChEBI" id="CHEBI:57540"/>
        <dbReference type="ChEBI" id="CHEBI:57945"/>
        <dbReference type="ChEBI" id="CHEBI:65315"/>
        <dbReference type="ChEBI" id="CHEBI:74443"/>
        <dbReference type="EC" id="1.3.1.88"/>
    </reaction>
    <physiologicalReaction direction="right-to-left" evidence="11">
        <dbReference type="Rhea" id="RHEA:53374"/>
    </physiologicalReaction>
</comment>
<feature type="compositionally biased region" description="Basic and acidic residues" evidence="17">
    <location>
        <begin position="91"/>
        <end position="102"/>
    </location>
</feature>
<evidence type="ECO:0000256" key="8">
    <source>
        <dbReference type="ARBA" id="ARBA00023027"/>
    </source>
</evidence>
<evidence type="ECO:0000256" key="3">
    <source>
        <dbReference type="ARBA" id="ARBA00022643"/>
    </source>
</evidence>
<dbReference type="EMBL" id="ADAS02000010">
    <property type="protein sequence ID" value="OAV97867.1"/>
    <property type="molecule type" value="Genomic_DNA"/>
</dbReference>
<gene>
    <name evidence="19" type="ORF">PTTG_07310</name>
</gene>
<dbReference type="STRING" id="630390.A0A180GYF0"/>